<gene>
    <name evidence="8" type="ORF">J2X05_002220</name>
</gene>
<name>A0ABU1UYD4_9GAMM</name>
<keyword evidence="2" id="KW-1003">Cell membrane</keyword>
<reference evidence="8 9" key="1">
    <citation type="submission" date="2023-07" db="EMBL/GenBank/DDBJ databases">
        <title>Sorghum-associated microbial communities from plants grown in Nebraska, USA.</title>
        <authorList>
            <person name="Schachtman D."/>
        </authorList>
    </citation>
    <scope>NUCLEOTIDE SEQUENCE [LARGE SCALE GENOMIC DNA]</scope>
    <source>
        <strain evidence="8 9">BE190</strain>
    </source>
</reference>
<evidence type="ECO:0000256" key="3">
    <source>
        <dbReference type="ARBA" id="ARBA00022692"/>
    </source>
</evidence>
<organism evidence="8 9">
    <name type="scientific">Cellvibrio fibrivorans</name>
    <dbReference type="NCBI Taxonomy" id="126350"/>
    <lineage>
        <taxon>Bacteria</taxon>
        <taxon>Pseudomonadati</taxon>
        <taxon>Pseudomonadota</taxon>
        <taxon>Gammaproteobacteria</taxon>
        <taxon>Cellvibrionales</taxon>
        <taxon>Cellvibrionaceae</taxon>
        <taxon>Cellvibrio</taxon>
    </lineage>
</organism>
<dbReference type="PANTHER" id="PTHR36115:SF10">
    <property type="entry name" value="RDD DOMAIN-CONTAINING PROTEIN"/>
    <property type="match status" value="1"/>
</dbReference>
<dbReference type="Proteomes" id="UP001253595">
    <property type="component" value="Unassembled WGS sequence"/>
</dbReference>
<evidence type="ECO:0000259" key="7">
    <source>
        <dbReference type="Pfam" id="PF06271"/>
    </source>
</evidence>
<feature type="transmembrane region" description="Helical" evidence="6">
    <location>
        <begin position="63"/>
        <end position="87"/>
    </location>
</feature>
<dbReference type="Pfam" id="PF06271">
    <property type="entry name" value="RDD"/>
    <property type="match status" value="1"/>
</dbReference>
<dbReference type="PANTHER" id="PTHR36115">
    <property type="entry name" value="PROLINE-RICH ANTIGEN HOMOLOG-RELATED"/>
    <property type="match status" value="1"/>
</dbReference>
<comment type="subcellular location">
    <subcellularLocation>
        <location evidence="1">Cell membrane</location>
        <topology evidence="1">Multi-pass membrane protein</topology>
    </subcellularLocation>
</comment>
<evidence type="ECO:0000313" key="9">
    <source>
        <dbReference type="Proteomes" id="UP001253595"/>
    </source>
</evidence>
<accession>A0ABU1UYD4</accession>
<evidence type="ECO:0000256" key="2">
    <source>
        <dbReference type="ARBA" id="ARBA00022475"/>
    </source>
</evidence>
<dbReference type="InterPro" id="IPR010432">
    <property type="entry name" value="RDD"/>
</dbReference>
<dbReference type="RefSeq" id="WP_310072336.1">
    <property type="nucleotide sequence ID" value="NZ_JAVDVX010000003.1"/>
</dbReference>
<protein>
    <submittedName>
        <fullName evidence="8">RDD family membrane protein YckC</fullName>
    </submittedName>
</protein>
<evidence type="ECO:0000256" key="5">
    <source>
        <dbReference type="ARBA" id="ARBA00023136"/>
    </source>
</evidence>
<feature type="domain" description="RDD" evidence="7">
    <location>
        <begin position="16"/>
        <end position="152"/>
    </location>
</feature>
<feature type="transmembrane region" description="Helical" evidence="6">
    <location>
        <begin position="117"/>
        <end position="137"/>
    </location>
</feature>
<dbReference type="InterPro" id="IPR051791">
    <property type="entry name" value="Pra-immunoreactive"/>
</dbReference>
<keyword evidence="9" id="KW-1185">Reference proteome</keyword>
<dbReference type="EMBL" id="JAVDVX010000003">
    <property type="protein sequence ID" value="MDR7090198.1"/>
    <property type="molecule type" value="Genomic_DNA"/>
</dbReference>
<feature type="transmembrane region" description="Helical" evidence="6">
    <location>
        <begin position="31"/>
        <end position="51"/>
    </location>
</feature>
<evidence type="ECO:0000256" key="6">
    <source>
        <dbReference type="SAM" id="Phobius"/>
    </source>
</evidence>
<keyword evidence="4 6" id="KW-1133">Transmembrane helix</keyword>
<keyword evidence="5 6" id="KW-0472">Membrane</keyword>
<keyword evidence="3 6" id="KW-0812">Transmembrane</keyword>
<evidence type="ECO:0000256" key="4">
    <source>
        <dbReference type="ARBA" id="ARBA00022989"/>
    </source>
</evidence>
<comment type="caution">
    <text evidence="8">The sequence shown here is derived from an EMBL/GenBank/DDBJ whole genome shotgun (WGS) entry which is preliminary data.</text>
</comment>
<proteinExistence type="predicted"/>
<evidence type="ECO:0000313" key="8">
    <source>
        <dbReference type="EMBL" id="MDR7090198.1"/>
    </source>
</evidence>
<evidence type="ECO:0000256" key="1">
    <source>
        <dbReference type="ARBA" id="ARBA00004651"/>
    </source>
</evidence>
<sequence length="163" mass="18361">MNNPSMNIETTIEYSTPSLMRRFAAMVYDSLLIMALSILYGAIVAGINVAIKGAPETGERITWGIFGAVVFIGWILTIGLFFCYFWHKSGQTLGMKTWRMKIVNSDNLNCPSYAQCIIRFLCAPISLCLVGAGYWLMYANTERQTLHDKISKTRTLLLSKEKK</sequence>